<feature type="region of interest" description="Disordered" evidence="1">
    <location>
        <begin position="1"/>
        <end position="55"/>
    </location>
</feature>
<dbReference type="Proteomes" id="UP000198531">
    <property type="component" value="Unassembled WGS sequence"/>
</dbReference>
<dbReference type="InterPro" id="IPR011989">
    <property type="entry name" value="ARM-like"/>
</dbReference>
<evidence type="ECO:0000313" key="3">
    <source>
        <dbReference type="EMBL" id="SFR35954.1"/>
    </source>
</evidence>
<evidence type="ECO:0000313" key="4">
    <source>
        <dbReference type="Proteomes" id="UP000198531"/>
    </source>
</evidence>
<evidence type="ECO:0000259" key="2">
    <source>
        <dbReference type="Pfam" id="PF12717"/>
    </source>
</evidence>
<evidence type="ECO:0000256" key="1">
    <source>
        <dbReference type="SAM" id="MobiDB-lite"/>
    </source>
</evidence>
<accession>A0A1I6G185</accession>
<feature type="domain" description="Condensin complex subunit 1 C-terminal" evidence="2">
    <location>
        <begin position="179"/>
        <end position="295"/>
    </location>
</feature>
<dbReference type="Pfam" id="PF12717">
    <property type="entry name" value="Cnd1"/>
    <property type="match status" value="1"/>
</dbReference>
<dbReference type="SUPFAM" id="SSF48371">
    <property type="entry name" value="ARM repeat"/>
    <property type="match status" value="1"/>
</dbReference>
<reference evidence="4" key="1">
    <citation type="submission" date="2016-10" db="EMBL/GenBank/DDBJ databases">
        <authorList>
            <person name="Varghese N."/>
            <person name="Submissions S."/>
        </authorList>
    </citation>
    <scope>NUCLEOTIDE SEQUENCE [LARGE SCALE GENOMIC DNA]</scope>
    <source>
        <strain evidence="4">CGMCC 1.7736</strain>
    </source>
</reference>
<dbReference type="AlphaFoldDB" id="A0A1I6G185"/>
<dbReference type="Gene3D" id="1.25.10.10">
    <property type="entry name" value="Leucine-rich Repeat Variant"/>
    <property type="match status" value="1"/>
</dbReference>
<dbReference type="RefSeq" id="WP_089804101.1">
    <property type="nucleotide sequence ID" value="NZ_FOYT01000001.1"/>
</dbReference>
<dbReference type="InterPro" id="IPR032682">
    <property type="entry name" value="Cnd1_C"/>
</dbReference>
<dbReference type="EMBL" id="FOYT01000001">
    <property type="protein sequence ID" value="SFR35954.1"/>
    <property type="molecule type" value="Genomic_DNA"/>
</dbReference>
<feature type="compositionally biased region" description="Low complexity" evidence="1">
    <location>
        <begin position="26"/>
        <end position="36"/>
    </location>
</feature>
<organism evidence="3 4">
    <name type="scientific">Halogeometricum rufum</name>
    <dbReference type="NCBI Taxonomy" id="553469"/>
    <lineage>
        <taxon>Archaea</taxon>
        <taxon>Methanobacteriati</taxon>
        <taxon>Methanobacteriota</taxon>
        <taxon>Stenosarchaea group</taxon>
        <taxon>Halobacteria</taxon>
        <taxon>Halobacteriales</taxon>
        <taxon>Haloferacaceae</taxon>
        <taxon>Halogeometricum</taxon>
    </lineage>
</organism>
<gene>
    <name evidence="3" type="ORF">SAMN04487947_0398</name>
</gene>
<dbReference type="STRING" id="553469.SAMN04487947_0398"/>
<keyword evidence="4" id="KW-1185">Reference proteome</keyword>
<dbReference type="OrthoDB" id="282465at2157"/>
<sequence>MSREPPSGDDSGLETVGDQSGERSEQQQAEESATGTGASEEPVGIVADDEESVEPTEFVDRVVETALTDPITAGDAIGDLLAISRECDEDARTAAEEALDLLGLLRPVEFEVWVDDVVAFASADRDRLAFVGLRALAQLSAVRPGVAKTGLDAAMRRLETPHAPTRRAALAVVGEVGEAFPDAVAQADRQVMAAMRDDDPSVRLAGTMTAGKLLGAEPQQFPRTVTTLPDVLEDDDEEVWEYAHVALVHFVREHPSQVPEKRHVVERLANVSDEELGVREGSTKDAMTKLLAYEPGFDL</sequence>
<proteinExistence type="predicted"/>
<protein>
    <recommendedName>
        <fullName evidence="2">Condensin complex subunit 1 C-terminal domain-containing protein</fullName>
    </recommendedName>
</protein>
<dbReference type="InterPro" id="IPR016024">
    <property type="entry name" value="ARM-type_fold"/>
</dbReference>
<name>A0A1I6G185_9EURY</name>